<dbReference type="AlphaFoldDB" id="A0ABD1YL25"/>
<sequence length="273" mass="27215">MSLGSNSVFAPSNLSSRSAFASSPIVSVAPCKKACTAPLTVRATAAEEPKAGRREMLATLLAAGTVLSTTASGTAAMAIGIPDGGAGVKKLGKKADQAIKAGTQALENTPLPSGGGRIEGGLKDANQKRIANQSGITPKVKESSGRVDALENIDLGVAGNPLGDAADNVKGGLEDLTKNGPGKIKSDVKTAGDKVKGKVAGSGDFGKNASRKGADLADQVKGKVAGSGDFGKNASRKGADLADQVQDKVGSAGEKGKGVLDNIKEIVTDAIPQ</sequence>
<comment type="caution">
    <text evidence="2">The sequence shown here is derived from an EMBL/GenBank/DDBJ whole genome shotgun (WGS) entry which is preliminary data.</text>
</comment>
<evidence type="ECO:0000256" key="1">
    <source>
        <dbReference type="SAM" id="MobiDB-lite"/>
    </source>
</evidence>
<feature type="region of interest" description="Disordered" evidence="1">
    <location>
        <begin position="223"/>
        <end position="255"/>
    </location>
</feature>
<dbReference type="Proteomes" id="UP001605036">
    <property type="component" value="Unassembled WGS sequence"/>
</dbReference>
<accession>A0ABD1YL25</accession>
<protein>
    <submittedName>
        <fullName evidence="2">Uncharacterized protein</fullName>
    </submittedName>
</protein>
<proteinExistence type="predicted"/>
<keyword evidence="3" id="KW-1185">Reference proteome</keyword>
<name>A0ABD1YL25_9MARC</name>
<dbReference type="EMBL" id="JBHFFA010000004">
    <property type="protein sequence ID" value="KAL2631486.1"/>
    <property type="molecule type" value="Genomic_DNA"/>
</dbReference>
<reference evidence="2 3" key="1">
    <citation type="submission" date="2024-09" db="EMBL/GenBank/DDBJ databases">
        <title>Chromosome-scale assembly of Riccia fluitans.</title>
        <authorList>
            <person name="Paukszto L."/>
            <person name="Sawicki J."/>
            <person name="Karawczyk K."/>
            <person name="Piernik-Szablinska J."/>
            <person name="Szczecinska M."/>
            <person name="Mazdziarz M."/>
        </authorList>
    </citation>
    <scope>NUCLEOTIDE SEQUENCE [LARGE SCALE GENOMIC DNA]</scope>
    <source>
        <strain evidence="2">Rf_01</strain>
        <tissue evidence="2">Aerial parts of the thallus</tissue>
    </source>
</reference>
<evidence type="ECO:0000313" key="3">
    <source>
        <dbReference type="Proteomes" id="UP001605036"/>
    </source>
</evidence>
<organism evidence="2 3">
    <name type="scientific">Riccia fluitans</name>
    <dbReference type="NCBI Taxonomy" id="41844"/>
    <lineage>
        <taxon>Eukaryota</taxon>
        <taxon>Viridiplantae</taxon>
        <taxon>Streptophyta</taxon>
        <taxon>Embryophyta</taxon>
        <taxon>Marchantiophyta</taxon>
        <taxon>Marchantiopsida</taxon>
        <taxon>Marchantiidae</taxon>
        <taxon>Marchantiales</taxon>
        <taxon>Ricciaceae</taxon>
        <taxon>Riccia</taxon>
    </lineage>
</organism>
<gene>
    <name evidence="2" type="ORF">R1flu_016172</name>
</gene>
<evidence type="ECO:0000313" key="2">
    <source>
        <dbReference type="EMBL" id="KAL2631486.1"/>
    </source>
</evidence>